<sequence length="63" mass="6988">MPPTPAVSRRCPRPSICPVWVAAVGGVATAEWQHAVCCPCRGTDEKPGRPRRMQWHLRTPPQT</sequence>
<protein>
    <submittedName>
        <fullName evidence="5">Uncharacterized protein</fullName>
    </submittedName>
</protein>
<evidence type="ECO:0000313" key="20">
    <source>
        <dbReference type="Proteomes" id="UP000488956"/>
    </source>
</evidence>
<dbReference type="EMBL" id="QXFW01000751">
    <property type="protein sequence ID" value="KAE9003822.1"/>
    <property type="molecule type" value="Genomic_DNA"/>
</dbReference>
<dbReference type="Proteomes" id="UP000476176">
    <property type="component" value="Unassembled WGS sequence"/>
</dbReference>
<evidence type="ECO:0000313" key="6">
    <source>
        <dbReference type="EMBL" id="KAE9173345.1"/>
    </source>
</evidence>
<dbReference type="EMBL" id="QXGB01003017">
    <property type="protein sequence ID" value="KAE9173345.1"/>
    <property type="molecule type" value="Genomic_DNA"/>
</dbReference>
<dbReference type="Proteomes" id="UP000488956">
    <property type="component" value="Unassembled WGS sequence"/>
</dbReference>
<evidence type="ECO:0000313" key="8">
    <source>
        <dbReference type="EMBL" id="KAE9216728.1"/>
    </source>
</evidence>
<evidence type="ECO:0000313" key="10">
    <source>
        <dbReference type="EMBL" id="KAE9336157.1"/>
    </source>
</evidence>
<accession>A0A6A3TXE3</accession>
<dbReference type="Proteomes" id="UP000437068">
    <property type="component" value="Unassembled WGS sequence"/>
</dbReference>
<dbReference type="Proteomes" id="UP000441208">
    <property type="component" value="Unassembled WGS sequence"/>
</dbReference>
<organism evidence="5 15">
    <name type="scientific">Phytophthora fragariae</name>
    <dbReference type="NCBI Taxonomy" id="53985"/>
    <lineage>
        <taxon>Eukaryota</taxon>
        <taxon>Sar</taxon>
        <taxon>Stramenopiles</taxon>
        <taxon>Oomycota</taxon>
        <taxon>Peronosporomycetes</taxon>
        <taxon>Peronosporales</taxon>
        <taxon>Peronosporaceae</taxon>
        <taxon>Phytophthora</taxon>
    </lineage>
</organism>
<evidence type="ECO:0000313" key="3">
    <source>
        <dbReference type="EMBL" id="KAE9076079.1"/>
    </source>
</evidence>
<dbReference type="Proteomes" id="UP000429523">
    <property type="component" value="Unassembled WGS sequence"/>
</dbReference>
<dbReference type="EMBL" id="QXFZ01000776">
    <property type="protein sequence ID" value="KAE9105153.1"/>
    <property type="molecule type" value="Genomic_DNA"/>
</dbReference>
<evidence type="ECO:0000313" key="7">
    <source>
        <dbReference type="EMBL" id="KAE9181400.1"/>
    </source>
</evidence>
<evidence type="ECO:0000313" key="4">
    <source>
        <dbReference type="EMBL" id="KAE9105153.1"/>
    </source>
</evidence>
<dbReference type="EMBL" id="QXFY01000765">
    <property type="protein sequence ID" value="KAE9336157.1"/>
    <property type="molecule type" value="Genomic_DNA"/>
</dbReference>
<dbReference type="EMBL" id="QXGF01000586">
    <property type="protein sequence ID" value="KAE8938086.1"/>
    <property type="molecule type" value="Genomic_DNA"/>
</dbReference>
<evidence type="ECO:0000313" key="16">
    <source>
        <dbReference type="Proteomes" id="UP000441208"/>
    </source>
</evidence>
<evidence type="ECO:0000313" key="5">
    <source>
        <dbReference type="EMBL" id="KAE9141960.1"/>
    </source>
</evidence>
<evidence type="ECO:0000313" key="9">
    <source>
        <dbReference type="EMBL" id="KAE9281114.1"/>
    </source>
</evidence>
<dbReference type="EMBL" id="QXGA01000744">
    <property type="protein sequence ID" value="KAE9141960.1"/>
    <property type="molecule type" value="Genomic_DNA"/>
</dbReference>
<gene>
    <name evidence="9" type="ORF">PF001_g23922</name>
    <name evidence="7" type="ORF">PF002_g27280</name>
    <name evidence="8" type="ORF">PF004_g14372</name>
    <name evidence="6" type="ORF">PF005_g26311</name>
    <name evidence="5" type="ORF">PF006_g12890</name>
    <name evidence="4" type="ORF">PF007_g13798</name>
    <name evidence="10" type="ORF">PF008_g13158</name>
    <name evidence="1" type="ORF">PF009_g12026</name>
    <name evidence="3" type="ORF">PF010_g24045</name>
    <name evidence="2" type="ORF">PF011_g12738</name>
</gene>
<evidence type="ECO:0000313" key="2">
    <source>
        <dbReference type="EMBL" id="KAE9003822.1"/>
    </source>
</evidence>
<evidence type="ECO:0000313" key="14">
    <source>
        <dbReference type="Proteomes" id="UP000440367"/>
    </source>
</evidence>
<dbReference type="EMBL" id="QXGD01003037">
    <property type="protein sequence ID" value="KAE9181400.1"/>
    <property type="molecule type" value="Genomic_DNA"/>
</dbReference>
<reference evidence="11 12" key="1">
    <citation type="submission" date="2018-08" db="EMBL/GenBank/DDBJ databases">
        <title>Genomic investigation of the strawberry pathogen Phytophthora fragariae indicates pathogenicity is determined by transcriptional variation in three key races.</title>
        <authorList>
            <person name="Adams T.M."/>
            <person name="Armitage A.D."/>
            <person name="Sobczyk M.K."/>
            <person name="Bates H.J."/>
            <person name="Dunwell J.M."/>
            <person name="Nellist C.F."/>
            <person name="Harrison R.J."/>
        </authorList>
    </citation>
    <scope>NUCLEOTIDE SEQUENCE [LARGE SCALE GENOMIC DNA]</scope>
    <source>
        <strain evidence="9 13">A4</strain>
        <strain evidence="7 14">BC-1</strain>
        <strain evidence="8 18">BC-23</strain>
        <strain evidence="6 12">NOV-27</strain>
        <strain evidence="5 15">NOV-5</strain>
        <strain evidence="4 16">NOV-71</strain>
        <strain evidence="10 19">NOV-77</strain>
        <strain evidence="1 11">NOV-9</strain>
        <strain evidence="3 20">ONT-3</strain>
        <strain evidence="2 17">SCRP245</strain>
    </source>
</reference>
<dbReference type="AlphaFoldDB" id="A0A6A3TXE3"/>
<evidence type="ECO:0000313" key="17">
    <source>
        <dbReference type="Proteomes" id="UP000460718"/>
    </source>
</evidence>
<dbReference type="Proteomes" id="UP000433483">
    <property type="component" value="Unassembled WGS sequence"/>
</dbReference>
<name>A0A6A3TXE3_9STRA</name>
<evidence type="ECO:0000313" key="11">
    <source>
        <dbReference type="Proteomes" id="UP000429523"/>
    </source>
</evidence>
<dbReference type="Proteomes" id="UP000440732">
    <property type="component" value="Unassembled WGS sequence"/>
</dbReference>
<dbReference type="EMBL" id="QXGE01002530">
    <property type="protein sequence ID" value="KAE9281114.1"/>
    <property type="molecule type" value="Genomic_DNA"/>
</dbReference>
<dbReference type="Proteomes" id="UP000486351">
    <property type="component" value="Unassembled WGS sequence"/>
</dbReference>
<evidence type="ECO:0000313" key="12">
    <source>
        <dbReference type="Proteomes" id="UP000433483"/>
    </source>
</evidence>
<evidence type="ECO:0000313" key="19">
    <source>
        <dbReference type="Proteomes" id="UP000486351"/>
    </source>
</evidence>
<keyword evidence="12" id="KW-1185">Reference proteome</keyword>
<evidence type="ECO:0000313" key="18">
    <source>
        <dbReference type="Proteomes" id="UP000476176"/>
    </source>
</evidence>
<dbReference type="Proteomes" id="UP000440367">
    <property type="component" value="Unassembled WGS sequence"/>
</dbReference>
<dbReference type="Proteomes" id="UP000460718">
    <property type="component" value="Unassembled WGS sequence"/>
</dbReference>
<proteinExistence type="predicted"/>
<evidence type="ECO:0000313" key="15">
    <source>
        <dbReference type="Proteomes" id="UP000440732"/>
    </source>
</evidence>
<dbReference type="EMBL" id="QXGC01000913">
    <property type="protein sequence ID" value="KAE9216728.1"/>
    <property type="molecule type" value="Genomic_DNA"/>
</dbReference>
<comment type="caution">
    <text evidence="5">The sequence shown here is derived from an EMBL/GenBank/DDBJ whole genome shotgun (WGS) entry which is preliminary data.</text>
</comment>
<dbReference type="EMBL" id="QXFX01002534">
    <property type="protein sequence ID" value="KAE9076079.1"/>
    <property type="molecule type" value="Genomic_DNA"/>
</dbReference>
<evidence type="ECO:0000313" key="1">
    <source>
        <dbReference type="EMBL" id="KAE8938086.1"/>
    </source>
</evidence>
<evidence type="ECO:0000313" key="13">
    <source>
        <dbReference type="Proteomes" id="UP000437068"/>
    </source>
</evidence>